<dbReference type="GO" id="GO:0004364">
    <property type="term" value="F:glutathione transferase activity"/>
    <property type="evidence" value="ECO:0000318"/>
    <property type="project" value="GO_Central"/>
</dbReference>
<dbReference type="STRING" id="4232.A0A251UBZ2"/>
<name>A0A251UBZ2_HELAN</name>
<dbReference type="InterPro" id="IPR004045">
    <property type="entry name" value="Glutathione_S-Trfase_N"/>
</dbReference>
<feature type="domain" description="GST N-terminal" evidence="1">
    <location>
        <begin position="44"/>
        <end position="75"/>
    </location>
</feature>
<dbReference type="Gene3D" id="3.40.30.10">
    <property type="entry name" value="Glutaredoxin"/>
    <property type="match status" value="1"/>
</dbReference>
<dbReference type="InterPro" id="IPR044629">
    <property type="entry name" value="GSTL1/2/3"/>
</dbReference>
<dbReference type="InParanoid" id="A0A251UBZ2"/>
<keyword evidence="3" id="KW-1185">Reference proteome</keyword>
<protein>
    <submittedName>
        <fullName evidence="2">Putative thioredoxin-like fold protein</fullName>
    </submittedName>
</protein>
<dbReference type="Proteomes" id="UP000215914">
    <property type="component" value="Chromosome 7"/>
</dbReference>
<dbReference type="Pfam" id="PF13417">
    <property type="entry name" value="GST_N_3"/>
    <property type="match status" value="1"/>
</dbReference>
<accession>A0A251UBZ2</accession>
<dbReference type="SUPFAM" id="SSF52833">
    <property type="entry name" value="Thioredoxin-like"/>
    <property type="match status" value="1"/>
</dbReference>
<dbReference type="AlphaFoldDB" id="A0A251UBZ2"/>
<organism evidence="2 3">
    <name type="scientific">Helianthus annuus</name>
    <name type="common">Common sunflower</name>
    <dbReference type="NCBI Taxonomy" id="4232"/>
    <lineage>
        <taxon>Eukaryota</taxon>
        <taxon>Viridiplantae</taxon>
        <taxon>Streptophyta</taxon>
        <taxon>Embryophyta</taxon>
        <taxon>Tracheophyta</taxon>
        <taxon>Spermatophyta</taxon>
        <taxon>Magnoliopsida</taxon>
        <taxon>eudicotyledons</taxon>
        <taxon>Gunneridae</taxon>
        <taxon>Pentapetalae</taxon>
        <taxon>asterids</taxon>
        <taxon>campanulids</taxon>
        <taxon>Asterales</taxon>
        <taxon>Asteraceae</taxon>
        <taxon>Asteroideae</taxon>
        <taxon>Heliantheae alliance</taxon>
        <taxon>Heliantheae</taxon>
        <taxon>Helianthus</taxon>
    </lineage>
</organism>
<evidence type="ECO:0000259" key="1">
    <source>
        <dbReference type="Pfam" id="PF13417"/>
    </source>
</evidence>
<dbReference type="PANTHER" id="PTHR44328:SF16">
    <property type="entry name" value="PROTEIN IN2-1 HOMOLOG B"/>
    <property type="match status" value="1"/>
</dbReference>
<reference evidence="3" key="1">
    <citation type="journal article" date="2017" name="Nature">
        <title>The sunflower genome provides insights into oil metabolism, flowering and Asterid evolution.</title>
        <authorList>
            <person name="Badouin H."/>
            <person name="Gouzy J."/>
            <person name="Grassa C.J."/>
            <person name="Murat F."/>
            <person name="Staton S.E."/>
            <person name="Cottret L."/>
            <person name="Lelandais-Briere C."/>
            <person name="Owens G.L."/>
            <person name="Carrere S."/>
            <person name="Mayjonade B."/>
            <person name="Legrand L."/>
            <person name="Gill N."/>
            <person name="Kane N.C."/>
            <person name="Bowers J.E."/>
            <person name="Hubner S."/>
            <person name="Bellec A."/>
            <person name="Berard A."/>
            <person name="Berges H."/>
            <person name="Blanchet N."/>
            <person name="Boniface M.C."/>
            <person name="Brunel D."/>
            <person name="Catrice O."/>
            <person name="Chaidir N."/>
            <person name="Claudel C."/>
            <person name="Donnadieu C."/>
            <person name="Faraut T."/>
            <person name="Fievet G."/>
            <person name="Helmstetter N."/>
            <person name="King M."/>
            <person name="Knapp S.J."/>
            <person name="Lai Z."/>
            <person name="Le Paslier M.C."/>
            <person name="Lippi Y."/>
            <person name="Lorenzon L."/>
            <person name="Mandel J.R."/>
            <person name="Marage G."/>
            <person name="Marchand G."/>
            <person name="Marquand E."/>
            <person name="Bret-Mestries E."/>
            <person name="Morien E."/>
            <person name="Nambeesan S."/>
            <person name="Nguyen T."/>
            <person name="Pegot-Espagnet P."/>
            <person name="Pouilly N."/>
            <person name="Raftis F."/>
            <person name="Sallet E."/>
            <person name="Schiex T."/>
            <person name="Thomas J."/>
            <person name="Vandecasteele C."/>
            <person name="Vares D."/>
            <person name="Vear F."/>
            <person name="Vautrin S."/>
            <person name="Crespi M."/>
            <person name="Mangin B."/>
            <person name="Burke J.M."/>
            <person name="Salse J."/>
            <person name="Munos S."/>
            <person name="Vincourt P."/>
            <person name="Rieseberg L.H."/>
            <person name="Langlade N.B."/>
        </authorList>
    </citation>
    <scope>NUCLEOTIDE SEQUENCE [LARGE SCALE GENOMIC DNA]</scope>
    <source>
        <strain evidence="3">cv. SF193</strain>
    </source>
</reference>
<proteinExistence type="predicted"/>
<dbReference type="PANTHER" id="PTHR44328">
    <property type="entry name" value="GLUTATHIONE S-TRANSFERASE L1"/>
    <property type="match status" value="1"/>
</dbReference>
<dbReference type="EMBL" id="CM007896">
    <property type="protein sequence ID" value="OTG20868.1"/>
    <property type="molecule type" value="Genomic_DNA"/>
</dbReference>
<evidence type="ECO:0000313" key="3">
    <source>
        <dbReference type="Proteomes" id="UP000215914"/>
    </source>
</evidence>
<gene>
    <name evidence="2" type="ORF">HannXRQ_Chr07g0197851</name>
</gene>
<dbReference type="Gene3D" id="1.20.1050.10">
    <property type="match status" value="1"/>
</dbReference>
<evidence type="ECO:0000313" key="2">
    <source>
        <dbReference type="EMBL" id="OTG20868.1"/>
    </source>
</evidence>
<sequence length="151" mass="18166">MNYYYLRGFLREKNTGGGFGRKKYLLHQYFVQIWIQFQVMEERERERVPSLEHNNKIIGESLDLVKYLDAHFDGPHYYQMILPKESLLRSYSHTTTHLVKQFYHRVAFDYLESALRKFDDPFFLGEISLVWAEDGDSDAWHYVQTLSESNR</sequence>
<dbReference type="InterPro" id="IPR036249">
    <property type="entry name" value="Thioredoxin-like_sf"/>
</dbReference>